<feature type="compositionally biased region" description="Polar residues" evidence="1">
    <location>
        <begin position="73"/>
        <end position="85"/>
    </location>
</feature>
<name>A0ABD2S146_9SOLN</name>
<organism evidence="2 3">
    <name type="scientific">Solanum stoloniferum</name>
    <dbReference type="NCBI Taxonomy" id="62892"/>
    <lineage>
        <taxon>Eukaryota</taxon>
        <taxon>Viridiplantae</taxon>
        <taxon>Streptophyta</taxon>
        <taxon>Embryophyta</taxon>
        <taxon>Tracheophyta</taxon>
        <taxon>Spermatophyta</taxon>
        <taxon>Magnoliopsida</taxon>
        <taxon>eudicotyledons</taxon>
        <taxon>Gunneridae</taxon>
        <taxon>Pentapetalae</taxon>
        <taxon>asterids</taxon>
        <taxon>lamiids</taxon>
        <taxon>Solanales</taxon>
        <taxon>Solanaceae</taxon>
        <taxon>Solanoideae</taxon>
        <taxon>Solaneae</taxon>
        <taxon>Solanum</taxon>
    </lineage>
</organism>
<feature type="region of interest" description="Disordered" evidence="1">
    <location>
        <begin position="21"/>
        <end position="85"/>
    </location>
</feature>
<keyword evidence="3" id="KW-1185">Reference proteome</keyword>
<accession>A0ABD2S146</accession>
<gene>
    <name evidence="2" type="ORF">AABB24_030167</name>
</gene>
<feature type="compositionally biased region" description="Low complexity" evidence="1">
    <location>
        <begin position="52"/>
        <end position="65"/>
    </location>
</feature>
<dbReference type="Proteomes" id="UP001627284">
    <property type="component" value="Unassembled WGS sequence"/>
</dbReference>
<evidence type="ECO:0000313" key="3">
    <source>
        <dbReference type="Proteomes" id="UP001627284"/>
    </source>
</evidence>
<feature type="non-terminal residue" evidence="2">
    <location>
        <position position="1"/>
    </location>
</feature>
<reference evidence="2 3" key="1">
    <citation type="submission" date="2024-05" db="EMBL/GenBank/DDBJ databases">
        <title>De novo assembly of an allotetraploid wild potato.</title>
        <authorList>
            <person name="Hosaka A.J."/>
        </authorList>
    </citation>
    <scope>NUCLEOTIDE SEQUENCE [LARGE SCALE GENOMIC DNA]</scope>
    <source>
        <tissue evidence="2">Young leaves</tissue>
    </source>
</reference>
<evidence type="ECO:0000256" key="1">
    <source>
        <dbReference type="SAM" id="MobiDB-lite"/>
    </source>
</evidence>
<feature type="compositionally biased region" description="Low complexity" evidence="1">
    <location>
        <begin position="21"/>
        <end position="37"/>
    </location>
</feature>
<proteinExistence type="predicted"/>
<protein>
    <submittedName>
        <fullName evidence="2">Uncharacterized protein</fullName>
    </submittedName>
</protein>
<comment type="caution">
    <text evidence="2">The sequence shown here is derived from an EMBL/GenBank/DDBJ whole genome shotgun (WGS) entry which is preliminary data.</text>
</comment>
<sequence length="114" mass="12077">LHLPKGIGLSSLFLLREISGSNSCSDSSNSSQPPAASKQPGGAAGERSISNQQQRRQPAAAVAPASLEDDNNNSDQQQIWPDASGSTPLSLFSRLPCLLLSCFQASNRRKQQSL</sequence>
<dbReference type="AlphaFoldDB" id="A0ABD2S146"/>
<evidence type="ECO:0000313" key="2">
    <source>
        <dbReference type="EMBL" id="KAL3337879.1"/>
    </source>
</evidence>
<dbReference type="EMBL" id="JBJKTR010000017">
    <property type="protein sequence ID" value="KAL3337879.1"/>
    <property type="molecule type" value="Genomic_DNA"/>
</dbReference>